<evidence type="ECO:0000256" key="6">
    <source>
        <dbReference type="ARBA" id="ARBA00023236"/>
    </source>
</evidence>
<dbReference type="PROSITE" id="PS50165">
    <property type="entry name" value="UVRC"/>
    <property type="match status" value="1"/>
</dbReference>
<dbReference type="Pfam" id="PF08459">
    <property type="entry name" value="UvrC_RNaseH_dom"/>
    <property type="match status" value="1"/>
</dbReference>
<keyword evidence="5 7" id="KW-0234">DNA repair</keyword>
<dbReference type="PROSITE" id="PS50164">
    <property type="entry name" value="GIY_YIG"/>
    <property type="match status" value="1"/>
</dbReference>
<keyword evidence="3 7" id="KW-0228">DNA excision</keyword>
<dbReference type="NCBIfam" id="TIGR00194">
    <property type="entry name" value="uvrC"/>
    <property type="match status" value="1"/>
</dbReference>
<keyword evidence="1 7" id="KW-0963">Cytoplasm</keyword>
<dbReference type="Pfam" id="PF02151">
    <property type="entry name" value="UVR"/>
    <property type="match status" value="1"/>
</dbReference>
<dbReference type="InterPro" id="IPR004791">
    <property type="entry name" value="UvrC"/>
</dbReference>
<dbReference type="PANTHER" id="PTHR30562:SF1">
    <property type="entry name" value="UVRABC SYSTEM PROTEIN C"/>
    <property type="match status" value="1"/>
</dbReference>
<proteinExistence type="inferred from homology"/>
<dbReference type="PROSITE" id="PS50151">
    <property type="entry name" value="UVR"/>
    <property type="match status" value="1"/>
</dbReference>
<evidence type="ECO:0000259" key="8">
    <source>
        <dbReference type="PROSITE" id="PS50151"/>
    </source>
</evidence>
<dbReference type="EMBL" id="OCNJ01000004">
    <property type="protein sequence ID" value="SOD94929.1"/>
    <property type="molecule type" value="Genomic_DNA"/>
</dbReference>
<dbReference type="NCBIfam" id="NF001824">
    <property type="entry name" value="PRK00558.1-5"/>
    <property type="match status" value="1"/>
</dbReference>
<dbReference type="Gene3D" id="3.40.1440.10">
    <property type="entry name" value="GIY-YIG endonuclease"/>
    <property type="match status" value="1"/>
</dbReference>
<dbReference type="InterPro" id="IPR050066">
    <property type="entry name" value="UvrABC_protein_C"/>
</dbReference>
<evidence type="ECO:0000256" key="5">
    <source>
        <dbReference type="ARBA" id="ARBA00023204"/>
    </source>
</evidence>
<dbReference type="Gene3D" id="3.30.420.340">
    <property type="entry name" value="UvrC, RNAse H endonuclease domain"/>
    <property type="match status" value="1"/>
</dbReference>
<evidence type="ECO:0000256" key="2">
    <source>
        <dbReference type="ARBA" id="ARBA00022763"/>
    </source>
</evidence>
<feature type="domain" description="GIY-YIG" evidence="9">
    <location>
        <begin position="54"/>
        <end position="132"/>
    </location>
</feature>
<dbReference type="SUPFAM" id="SSF46600">
    <property type="entry name" value="C-terminal UvrC-binding domain of UvrB"/>
    <property type="match status" value="1"/>
</dbReference>
<dbReference type="PANTHER" id="PTHR30562">
    <property type="entry name" value="UVRC/OXIDOREDUCTASE"/>
    <property type="match status" value="1"/>
</dbReference>
<keyword evidence="6 7" id="KW-0742">SOS response</keyword>
<evidence type="ECO:0000313" key="11">
    <source>
        <dbReference type="EMBL" id="SOD94929.1"/>
    </source>
</evidence>
<dbReference type="HAMAP" id="MF_00203">
    <property type="entry name" value="UvrC"/>
    <property type="match status" value="1"/>
</dbReference>
<protein>
    <recommendedName>
        <fullName evidence="7">UvrABC system protein C</fullName>
        <shortName evidence="7">Protein UvrC</shortName>
    </recommendedName>
    <alternativeName>
        <fullName evidence="7">Excinuclease ABC subunit C</fullName>
    </alternativeName>
</protein>
<accession>A0A286GII4</accession>
<dbReference type="OrthoDB" id="9804933at2"/>
<evidence type="ECO:0000259" key="9">
    <source>
        <dbReference type="PROSITE" id="PS50164"/>
    </source>
</evidence>
<dbReference type="CDD" id="cd10434">
    <property type="entry name" value="GIY-YIG_UvrC_Cho"/>
    <property type="match status" value="1"/>
</dbReference>
<dbReference type="Gene3D" id="1.10.150.20">
    <property type="entry name" value="5' to 3' exonuclease, C-terminal subdomain"/>
    <property type="match status" value="1"/>
</dbReference>
<evidence type="ECO:0000256" key="3">
    <source>
        <dbReference type="ARBA" id="ARBA00022769"/>
    </source>
</evidence>
<dbReference type="Pfam" id="PF01541">
    <property type="entry name" value="GIY-YIG"/>
    <property type="match status" value="1"/>
</dbReference>
<comment type="function">
    <text evidence="7">The UvrABC repair system catalyzes the recognition and processing of DNA lesions. UvrC both incises the 5' and 3' sides of the lesion. The N-terminal half is responsible for the 3' incision and the C-terminal half is responsible for the 5' incision.</text>
</comment>
<keyword evidence="12" id="KW-1185">Reference proteome</keyword>
<evidence type="ECO:0000256" key="4">
    <source>
        <dbReference type="ARBA" id="ARBA00022881"/>
    </source>
</evidence>
<dbReference type="RefSeq" id="WP_097279130.1">
    <property type="nucleotide sequence ID" value="NZ_OCNJ01000004.1"/>
</dbReference>
<reference evidence="11 12" key="1">
    <citation type="submission" date="2017-09" db="EMBL/GenBank/DDBJ databases">
        <authorList>
            <person name="Ehlers B."/>
            <person name="Leendertz F.H."/>
        </authorList>
    </citation>
    <scope>NUCLEOTIDE SEQUENCE [LARGE SCALE GENOMIC DNA]</scope>
    <source>
        <strain evidence="11 12">USBA 140</strain>
    </source>
</reference>
<comment type="similarity">
    <text evidence="7">Belongs to the UvrC family.</text>
</comment>
<dbReference type="InterPro" id="IPR038476">
    <property type="entry name" value="UvrC_RNase_H_dom_sf"/>
</dbReference>
<evidence type="ECO:0000313" key="12">
    <source>
        <dbReference type="Proteomes" id="UP000219621"/>
    </source>
</evidence>
<keyword evidence="4 7" id="KW-0267">Excision nuclease</keyword>
<dbReference type="GO" id="GO:0005737">
    <property type="term" value="C:cytoplasm"/>
    <property type="evidence" value="ECO:0007669"/>
    <property type="project" value="UniProtKB-SubCell"/>
</dbReference>
<keyword evidence="2 7" id="KW-0227">DNA damage</keyword>
<dbReference type="GO" id="GO:0003677">
    <property type="term" value="F:DNA binding"/>
    <property type="evidence" value="ECO:0007669"/>
    <property type="project" value="UniProtKB-UniRule"/>
</dbReference>
<dbReference type="GO" id="GO:0009432">
    <property type="term" value="P:SOS response"/>
    <property type="evidence" value="ECO:0007669"/>
    <property type="project" value="UniProtKB-UniRule"/>
</dbReference>
<dbReference type="InterPro" id="IPR000305">
    <property type="entry name" value="GIY-YIG_endonuc"/>
</dbReference>
<gene>
    <name evidence="7" type="primary">uvrC</name>
    <name evidence="11" type="ORF">SAMN05421508_104168</name>
</gene>
<dbReference type="GO" id="GO:0009380">
    <property type="term" value="C:excinuclease repair complex"/>
    <property type="evidence" value="ECO:0007669"/>
    <property type="project" value="InterPro"/>
</dbReference>
<dbReference type="InterPro" id="IPR047296">
    <property type="entry name" value="GIY-YIG_UvrC_Cho"/>
</dbReference>
<dbReference type="SUPFAM" id="SSF47781">
    <property type="entry name" value="RuvA domain 2-like"/>
    <property type="match status" value="1"/>
</dbReference>
<dbReference type="GO" id="GO:0009381">
    <property type="term" value="F:excinuclease ABC activity"/>
    <property type="evidence" value="ECO:0007669"/>
    <property type="project" value="UniProtKB-UniRule"/>
</dbReference>
<feature type="domain" description="UVR" evidence="8">
    <location>
        <begin position="242"/>
        <end position="277"/>
    </location>
</feature>
<feature type="domain" description="UvrC family homology region profile" evidence="10">
    <location>
        <begin position="293"/>
        <end position="522"/>
    </location>
</feature>
<organism evidence="11 12">
    <name type="scientific">Caenispirillum bisanense</name>
    <dbReference type="NCBI Taxonomy" id="414052"/>
    <lineage>
        <taxon>Bacteria</taxon>
        <taxon>Pseudomonadati</taxon>
        <taxon>Pseudomonadota</taxon>
        <taxon>Alphaproteobacteria</taxon>
        <taxon>Rhodospirillales</taxon>
        <taxon>Novispirillaceae</taxon>
        <taxon>Caenispirillum</taxon>
    </lineage>
</organism>
<dbReference type="FunFam" id="4.10.860.10:FF:000002">
    <property type="entry name" value="UvrABC system protein C"/>
    <property type="match status" value="1"/>
</dbReference>
<dbReference type="InterPro" id="IPR001943">
    <property type="entry name" value="UVR_dom"/>
</dbReference>
<dbReference type="AlphaFoldDB" id="A0A286GII4"/>
<dbReference type="Pfam" id="PF14520">
    <property type="entry name" value="HHH_5"/>
    <property type="match status" value="1"/>
</dbReference>
<dbReference type="InterPro" id="IPR001162">
    <property type="entry name" value="UvrC_RNase_H_dom"/>
</dbReference>
<dbReference type="FunFam" id="3.30.420.340:FF:000001">
    <property type="entry name" value="UvrABC system protein C"/>
    <property type="match status" value="1"/>
</dbReference>
<dbReference type="InterPro" id="IPR036876">
    <property type="entry name" value="UVR_dom_sf"/>
</dbReference>
<dbReference type="FunFam" id="3.40.1440.10:FF:000001">
    <property type="entry name" value="UvrABC system protein C"/>
    <property type="match status" value="1"/>
</dbReference>
<dbReference type="SMART" id="SM00465">
    <property type="entry name" value="GIYc"/>
    <property type="match status" value="1"/>
</dbReference>
<dbReference type="Proteomes" id="UP000219621">
    <property type="component" value="Unassembled WGS sequence"/>
</dbReference>
<evidence type="ECO:0000256" key="1">
    <source>
        <dbReference type="ARBA" id="ARBA00022490"/>
    </source>
</evidence>
<comment type="subunit">
    <text evidence="7">Interacts with UvrB in an incision complex.</text>
</comment>
<dbReference type="SUPFAM" id="SSF82771">
    <property type="entry name" value="GIY-YIG endonuclease"/>
    <property type="match status" value="1"/>
</dbReference>
<evidence type="ECO:0000259" key="10">
    <source>
        <dbReference type="PROSITE" id="PS50165"/>
    </source>
</evidence>
<comment type="subcellular location">
    <subcellularLocation>
        <location evidence="7">Cytoplasm</location>
    </subcellularLocation>
</comment>
<dbReference type="GO" id="GO:0006289">
    <property type="term" value="P:nucleotide-excision repair"/>
    <property type="evidence" value="ECO:0007669"/>
    <property type="project" value="UniProtKB-UniRule"/>
</dbReference>
<sequence length="650" mass="72075">MTAPTRDPKETAAALVDPAATIRVDQTAVTAEDAADAPHPGVAVIVRTLKTLPDKPGVYRMMNARGDVLYVGKAKSLKKRVVAYTRIGQLPMRLQRMVTETAAMEIVVTNTEVEALLLESNYIKRLKPRYNILLRDDKSFPYVVVTDGHDYPQIVKHRGARSLKGQYFGPFASAGAVNQTLAHLQKAFLLRSCSDAVFGSRTRPCLLFQIKRCSAPCVERIPRDTYRELVEEARAFLSGESARVQRELARRMETASENLEFEEAAMYRDRIRALTRIQAHQEVNLPDAADADVMAIHQAGGQACVQVFFFRAGQNYGNRAYFPAHSQDAEPGEVLEAFIGQFYDNKDPPKELLLSHALPQEALMTEALTSKAGRRVRIHIPKRGDRAAMVATAERNAREALGRRLAESSAQRKLLDGVAEVFGMDRTPERVEVYDNSHIQGTNALGGMIVAGPEGFMKNAYRKFNIKGPVAPGDDYGMMREVLTRRFKAAQRDDPDRDRGQWPDLVLVDGGQGQLTVACEVFAELGVEDVALVSIAKGPDRNAGRERFFMADRAPFQLPPNHPVLYFLQRLRDEAHRFAIGGHRARRSKDIQKSSLDDIGGIGAARKKALLHHFGSARAVSEAALQDLESVDGISAALARKIYDHFHPEG</sequence>
<dbReference type="Gene3D" id="4.10.860.10">
    <property type="entry name" value="UVR domain"/>
    <property type="match status" value="1"/>
</dbReference>
<name>A0A286GII4_9PROT</name>
<dbReference type="InterPro" id="IPR035901">
    <property type="entry name" value="GIY-YIG_endonuc_sf"/>
</dbReference>
<dbReference type="InterPro" id="IPR010994">
    <property type="entry name" value="RuvA_2-like"/>
</dbReference>
<dbReference type="Pfam" id="PF22920">
    <property type="entry name" value="UvrC_RNaseH"/>
    <property type="match status" value="1"/>
</dbReference>
<evidence type="ECO:0000256" key="7">
    <source>
        <dbReference type="HAMAP-Rule" id="MF_00203"/>
    </source>
</evidence>